<protein>
    <submittedName>
        <fullName evidence="2">DUF1679 domain-containing protein</fullName>
    </submittedName>
</protein>
<dbReference type="Pfam" id="PF02958">
    <property type="entry name" value="EcKL"/>
    <property type="match status" value="1"/>
</dbReference>
<reference evidence="2" key="1">
    <citation type="submission" date="2022-09" db="EMBL/GenBank/DDBJ databases">
        <title>Comparative genomics and taxonomic characterization of three novel marine species of genus Reichenbachiella exhibiting antioxidant and polysaccharide degradation activities.</title>
        <authorList>
            <person name="Muhammad N."/>
            <person name="Lee Y.-J."/>
            <person name="Ko J."/>
            <person name="Kim S.-G."/>
        </authorList>
    </citation>
    <scope>NUCLEOTIDE SEQUENCE</scope>
    <source>
        <strain evidence="2">BKB1-1</strain>
    </source>
</reference>
<gene>
    <name evidence="2" type="ORF">N6H18_14400</name>
</gene>
<keyword evidence="3" id="KW-1185">Reference proteome</keyword>
<organism evidence="2 3">
    <name type="scientific">Reichenbachiella agarivorans</name>
    <dbReference type="NCBI Taxonomy" id="2979464"/>
    <lineage>
        <taxon>Bacteria</taxon>
        <taxon>Pseudomonadati</taxon>
        <taxon>Bacteroidota</taxon>
        <taxon>Cytophagia</taxon>
        <taxon>Cytophagales</taxon>
        <taxon>Reichenbachiellaceae</taxon>
        <taxon>Reichenbachiella</taxon>
    </lineage>
</organism>
<dbReference type="Proteomes" id="UP001065174">
    <property type="component" value="Chromosome"/>
</dbReference>
<name>A0ABY6CLZ8_9BACT</name>
<dbReference type="PANTHER" id="PTHR11012:SF30">
    <property type="entry name" value="PROTEIN KINASE-LIKE DOMAIN-CONTAINING"/>
    <property type="match status" value="1"/>
</dbReference>
<dbReference type="InterPro" id="IPR015897">
    <property type="entry name" value="CHK_kinase-like"/>
</dbReference>
<evidence type="ECO:0000313" key="2">
    <source>
        <dbReference type="EMBL" id="UXP31539.1"/>
    </source>
</evidence>
<proteinExistence type="predicted"/>
<dbReference type="RefSeq" id="WP_262308978.1">
    <property type="nucleotide sequence ID" value="NZ_CP106679.1"/>
</dbReference>
<evidence type="ECO:0000259" key="1">
    <source>
        <dbReference type="SMART" id="SM00587"/>
    </source>
</evidence>
<sequence>MQTGRGSTSFYKLLLDQKPSTTLLNTEIIQKIRSSTGAQSVIRSSRIQSLWSGYGEIIRCELAGGKLTSVVVKHVQLPNQLQHPRGWNTDISHQRKLKSYEVEMNWYAGLAQHCDTSCRIPTGIYNWQQEGEMLMILEDLDTAGFPVRKSSVTLDEIKSCLSWLAHFHAKFMDTTASELWSIGTYWHLDTRPDEWLAMQNQHLKNAAKTIDTKLKNAIYQTLVHGDAKLANFCFASQHTAVAAVDFQYVGRGCGMKDVAYLLSSCLDESECEILEHELLNYYFSILRSAFERYEITLNPEGLIHEWSELYKYAWADFYRFLDGWSPGHYKMHRYSQRMVNEVMADIRR</sequence>
<dbReference type="SUPFAM" id="SSF56112">
    <property type="entry name" value="Protein kinase-like (PK-like)"/>
    <property type="match status" value="1"/>
</dbReference>
<accession>A0ABY6CLZ8</accession>
<dbReference type="EMBL" id="CP106679">
    <property type="protein sequence ID" value="UXP31539.1"/>
    <property type="molecule type" value="Genomic_DNA"/>
</dbReference>
<dbReference type="SMART" id="SM00587">
    <property type="entry name" value="CHK"/>
    <property type="match status" value="1"/>
</dbReference>
<dbReference type="Gene3D" id="3.90.1200.10">
    <property type="match status" value="1"/>
</dbReference>
<dbReference type="InterPro" id="IPR004119">
    <property type="entry name" value="EcKL"/>
</dbReference>
<evidence type="ECO:0000313" key="3">
    <source>
        <dbReference type="Proteomes" id="UP001065174"/>
    </source>
</evidence>
<dbReference type="InterPro" id="IPR011009">
    <property type="entry name" value="Kinase-like_dom_sf"/>
</dbReference>
<feature type="domain" description="CHK kinase-like" evidence="1">
    <location>
        <begin position="135"/>
        <end position="292"/>
    </location>
</feature>
<dbReference type="PANTHER" id="PTHR11012">
    <property type="entry name" value="PROTEIN KINASE-LIKE DOMAIN-CONTAINING"/>
    <property type="match status" value="1"/>
</dbReference>